<evidence type="ECO:0000256" key="9">
    <source>
        <dbReference type="SAM" id="SignalP"/>
    </source>
</evidence>
<dbReference type="STRING" id="1097556.R4XH56"/>
<dbReference type="OrthoDB" id="407410at2759"/>
<feature type="transmembrane region" description="Helical" evidence="8">
    <location>
        <begin position="774"/>
        <end position="798"/>
    </location>
</feature>
<dbReference type="InterPro" id="IPR044880">
    <property type="entry name" value="NCX_ion-bd_dom_sf"/>
</dbReference>
<dbReference type="VEuPathDB" id="FungiDB:TAPDE_000348"/>
<feature type="compositionally biased region" description="Polar residues" evidence="7">
    <location>
        <begin position="526"/>
        <end position="549"/>
    </location>
</feature>
<evidence type="ECO:0000256" key="6">
    <source>
        <dbReference type="ARBA" id="ARBA00023136"/>
    </source>
</evidence>
<feature type="transmembrane region" description="Helical" evidence="8">
    <location>
        <begin position="676"/>
        <end position="696"/>
    </location>
</feature>
<evidence type="ECO:0000313" key="12">
    <source>
        <dbReference type="Proteomes" id="UP000013776"/>
    </source>
</evidence>
<feature type="transmembrane region" description="Helical" evidence="8">
    <location>
        <begin position="810"/>
        <end position="831"/>
    </location>
</feature>
<protein>
    <submittedName>
        <fullName evidence="11">Sodium/calcium exchanger protein</fullName>
    </submittedName>
</protein>
<feature type="signal peptide" evidence="9">
    <location>
        <begin position="1"/>
        <end position="18"/>
    </location>
</feature>
<evidence type="ECO:0000259" key="10">
    <source>
        <dbReference type="Pfam" id="PF01699"/>
    </source>
</evidence>
<dbReference type="PANTHER" id="PTHR12266:SF0">
    <property type="entry name" value="MITOCHONDRIAL SODIUM_CALCIUM EXCHANGER PROTEIN"/>
    <property type="match status" value="1"/>
</dbReference>
<feature type="transmembrane region" description="Helical" evidence="8">
    <location>
        <begin position="843"/>
        <end position="865"/>
    </location>
</feature>
<dbReference type="InterPro" id="IPR051359">
    <property type="entry name" value="CaCA_antiporter"/>
</dbReference>
<evidence type="ECO:0000313" key="11">
    <source>
        <dbReference type="EMBL" id="CCG85183.1"/>
    </source>
</evidence>
<comment type="similarity">
    <text evidence="2">Belongs to the Ca(2+):cation antiporter (CaCA) (TC 2.A.19) family.</text>
</comment>
<feature type="region of interest" description="Disordered" evidence="7">
    <location>
        <begin position="509"/>
        <end position="556"/>
    </location>
</feature>
<feature type="chain" id="PRO_5004381558" evidence="9">
    <location>
        <begin position="19"/>
        <end position="867"/>
    </location>
</feature>
<keyword evidence="12" id="KW-1185">Reference proteome</keyword>
<accession>R4XH56</accession>
<feature type="transmembrane region" description="Helical" evidence="8">
    <location>
        <begin position="230"/>
        <end position="253"/>
    </location>
</feature>
<feature type="transmembrane region" description="Helical" evidence="8">
    <location>
        <begin position="172"/>
        <end position="198"/>
    </location>
</feature>
<comment type="subcellular location">
    <subcellularLocation>
        <location evidence="1">Membrane</location>
        <topology evidence="1">Multi-pass membrane protein</topology>
    </subcellularLocation>
</comment>
<comment type="caution">
    <text evidence="11">The sequence shown here is derived from an EMBL/GenBank/DDBJ whole genome shotgun (WGS) entry which is preliminary data.</text>
</comment>
<dbReference type="GO" id="GO:0008324">
    <property type="term" value="F:monoatomic cation transmembrane transporter activity"/>
    <property type="evidence" value="ECO:0007669"/>
    <property type="project" value="TreeGrafter"/>
</dbReference>
<dbReference type="Pfam" id="PF01699">
    <property type="entry name" value="Na_Ca_ex"/>
    <property type="match status" value="2"/>
</dbReference>
<dbReference type="InterPro" id="IPR004837">
    <property type="entry name" value="NaCa_Exmemb"/>
</dbReference>
<feature type="domain" description="Sodium/calcium exchanger membrane region" evidence="10">
    <location>
        <begin position="711"/>
        <end position="858"/>
    </location>
</feature>
<dbReference type="EMBL" id="CAHR02000009">
    <property type="protein sequence ID" value="CCG85183.1"/>
    <property type="molecule type" value="Genomic_DNA"/>
</dbReference>
<reference evidence="11 12" key="1">
    <citation type="journal article" date="2013" name="MBio">
        <title>Genome sequencing of the plant pathogen Taphrina deformans, the causal agent of peach leaf curl.</title>
        <authorList>
            <person name="Cisse O.H."/>
            <person name="Almeida J.M.G.C.F."/>
            <person name="Fonseca A."/>
            <person name="Kumar A.A."/>
            <person name="Salojaervi J."/>
            <person name="Overmyer K."/>
            <person name="Hauser P.M."/>
            <person name="Pagni M."/>
        </authorList>
    </citation>
    <scope>NUCLEOTIDE SEQUENCE [LARGE SCALE GENOMIC DNA]</scope>
    <source>
        <strain evidence="12">PYCC 5710 / ATCC 11124 / CBS 356.35 / IMI 108563 / JCM 9778 / NBRC 8474</strain>
    </source>
</reference>
<keyword evidence="5 8" id="KW-1133">Transmembrane helix</keyword>
<feature type="transmembrane region" description="Helical" evidence="8">
    <location>
        <begin position="708"/>
        <end position="726"/>
    </location>
</feature>
<gene>
    <name evidence="11" type="ORF">TAPDE_000348</name>
</gene>
<dbReference type="Proteomes" id="UP000013776">
    <property type="component" value="Unassembled WGS sequence"/>
</dbReference>
<feature type="transmembrane region" description="Helical" evidence="8">
    <location>
        <begin position="652"/>
        <end position="670"/>
    </location>
</feature>
<feature type="transmembrane region" description="Helical" evidence="8">
    <location>
        <begin position="732"/>
        <end position="753"/>
    </location>
</feature>
<evidence type="ECO:0000256" key="5">
    <source>
        <dbReference type="ARBA" id="ARBA00022989"/>
    </source>
</evidence>
<feature type="domain" description="Sodium/calcium exchanger membrane region" evidence="10">
    <location>
        <begin position="109"/>
        <end position="248"/>
    </location>
</feature>
<organism evidence="11 12">
    <name type="scientific">Taphrina deformans (strain PYCC 5710 / ATCC 11124 / CBS 356.35 / IMI 108563 / JCM 9778 / NBRC 8474)</name>
    <name type="common">Peach leaf curl fungus</name>
    <name type="synonym">Lalaria deformans</name>
    <dbReference type="NCBI Taxonomy" id="1097556"/>
    <lineage>
        <taxon>Eukaryota</taxon>
        <taxon>Fungi</taxon>
        <taxon>Dikarya</taxon>
        <taxon>Ascomycota</taxon>
        <taxon>Taphrinomycotina</taxon>
        <taxon>Taphrinomycetes</taxon>
        <taxon>Taphrinales</taxon>
        <taxon>Taphrinaceae</taxon>
        <taxon>Taphrina</taxon>
    </lineage>
</organism>
<proteinExistence type="inferred from homology"/>
<evidence type="ECO:0000256" key="3">
    <source>
        <dbReference type="ARBA" id="ARBA00022448"/>
    </source>
</evidence>
<dbReference type="GO" id="GO:0016020">
    <property type="term" value="C:membrane"/>
    <property type="evidence" value="ECO:0007669"/>
    <property type="project" value="UniProtKB-SubCell"/>
</dbReference>
<keyword evidence="9" id="KW-0732">Signal</keyword>
<keyword evidence="6 8" id="KW-0472">Membrane</keyword>
<evidence type="ECO:0000256" key="1">
    <source>
        <dbReference type="ARBA" id="ARBA00004141"/>
    </source>
</evidence>
<feature type="transmembrane region" description="Helical" evidence="8">
    <location>
        <begin position="205"/>
        <end position="224"/>
    </location>
</feature>
<evidence type="ECO:0000256" key="4">
    <source>
        <dbReference type="ARBA" id="ARBA00022692"/>
    </source>
</evidence>
<dbReference type="GO" id="GO:0006874">
    <property type="term" value="P:intracellular calcium ion homeostasis"/>
    <property type="evidence" value="ECO:0007669"/>
    <property type="project" value="TreeGrafter"/>
</dbReference>
<sequence length="867" mass="93996">MHVLRSVLVACVLALAHAASFQLQHSVGDDASNLANFELEPTIGVNTNVTVLTTKTPKHHCEHIHQSKDPCKYARKYCSPESAGMVDYIAWYYCDMKDAQPVAFTVIVLWTALLFSTIGIASSDFFCPNLATIANSLGMSQSVAGATFLAFGNGSPDVFSTFAAFKAHSGSLAIGELLGAAAFITSVVAGAMAIIAPFKVARRPFLRDAGFFLVAVIMTMVLLADGKLRLWESILMIVFYVLYVAYVLIGTFFNSKSNKKKIIDSRIRSQYAAPGQASSNVDHDDLDEESNRLLAEDEQDIANIEGSDSDDDSVEHDFQDLNSSMSITGRPMHTSKNSVRPSLLGALEFRELVTGLAEDGSISPTALKTIKNRPRSHSSAVQAVGGAKRPVSTTNRTYSAKALRQDLSENAFLHQHNHIHKRAHTADNTDRVVTSQNRPIIMSSRSNSSSRSDVRLNTDEIASNSLRAQNPIELLSPNVIAESGETMRTNNVPSITINSAALETDQFAKPWSSGSDEGSTKAPSYEATTNAQTAQRINTDAAPGSSNGNEEGLDDGPWVPSWWPERFLPNPANLKNLLFPTLLDFQQQSYTQRLLSILATPSVFVLTITLPVVNPPINEVEAVHNQEGDDLEATIAKDDAERYTAHRGWNRWLTCLQCLLTPGLVAYIFFSGEPLLLPMLGALIFSLAMLALVLLVTRSDKRPRFHSWFCFLGFTISVCWISTIANEVVGTLQAFGTILGLSDAILGLTVFAVGNSLGDFVADVTVARMGFSQMAISGVFGGPMLNILIGIGISGIYINISKHHVYNTEISPTLIVSGASLLTTLIILLIAVPANGYVMTRKLGVALCCIFLVGMITSVLVEIYMQS</sequence>
<dbReference type="Gene3D" id="1.20.1420.30">
    <property type="entry name" value="NCX, central ion-binding region"/>
    <property type="match status" value="2"/>
</dbReference>
<keyword evidence="3" id="KW-0813">Transport</keyword>
<evidence type="ECO:0000256" key="2">
    <source>
        <dbReference type="ARBA" id="ARBA00008170"/>
    </source>
</evidence>
<dbReference type="PANTHER" id="PTHR12266">
    <property type="entry name" value="NA+/CA2+ K+ INDEPENDENT EXCHANGER"/>
    <property type="match status" value="1"/>
</dbReference>
<name>R4XH56_TAPDE</name>
<feature type="transmembrane region" description="Helical" evidence="8">
    <location>
        <begin position="102"/>
        <end position="121"/>
    </location>
</feature>
<evidence type="ECO:0000256" key="8">
    <source>
        <dbReference type="SAM" id="Phobius"/>
    </source>
</evidence>
<dbReference type="eggNOG" id="KOG2399">
    <property type="taxonomic scope" value="Eukaryota"/>
</dbReference>
<keyword evidence="4 8" id="KW-0812">Transmembrane</keyword>
<feature type="region of interest" description="Disordered" evidence="7">
    <location>
        <begin position="371"/>
        <end position="392"/>
    </location>
</feature>
<evidence type="ECO:0000256" key="7">
    <source>
        <dbReference type="SAM" id="MobiDB-lite"/>
    </source>
</evidence>
<dbReference type="AlphaFoldDB" id="R4XH56"/>